<sequence length="454" mass="46764">MGSSKYPTLGFDPAPGDLETVRLMVKAIGRVNRESGTAQTQLGRIGTSDGIWDGKAADTFVKSVDKIPPYLKRALDSLGSAHRALAAWETSLDRFQTRARALEEEAVAAAKKVSAAKGALDGLPDDTSGMSDEEKEKHDKSAKDKRRAYETADGELEAVRSRARTLHSEYVTAADTTARALKDAADDAPPEPGWFDDLVDGLTEFLSDAWDTITDPDFWKLVGDLLADIAMVIGVVCLVAMLLGTGVGALGLIGFLVGLGALAAHGAAMAGGAEGVTWETLAWDALGVVAGGVGLAGAKLAQGGRLLVQSGRSLRAAEGFMATLGKIGSGGWGNIAKIPSGMANSMRGLAMAGRGWVHVATGTALDFTGTVTGVGLAAGSNANDSRWTDGDWNVSDIPVVGPIAGFAAYEPPDDEPATLAPGPLGTRFDPAGTLTSAGDSFSRHLGQSDLGTAA</sequence>
<dbReference type="EMBL" id="JAUSWC010000014">
    <property type="protein sequence ID" value="MDQ0489113.1"/>
    <property type="molecule type" value="Genomic_DNA"/>
</dbReference>
<keyword evidence="3" id="KW-0812">Transmembrane</keyword>
<name>A0ABU0KLB7_9ACTN</name>
<feature type="region of interest" description="Disordered" evidence="2">
    <location>
        <begin position="119"/>
        <end position="151"/>
    </location>
</feature>
<dbReference type="InterPro" id="IPR049082">
    <property type="entry name" value="T7SS_signal"/>
</dbReference>
<organism evidence="5 6">
    <name type="scientific">Streptomyces thermodiastaticus</name>
    <dbReference type="NCBI Taxonomy" id="44061"/>
    <lineage>
        <taxon>Bacteria</taxon>
        <taxon>Bacillati</taxon>
        <taxon>Actinomycetota</taxon>
        <taxon>Actinomycetes</taxon>
        <taxon>Kitasatosporales</taxon>
        <taxon>Streptomycetaceae</taxon>
        <taxon>Streptomyces</taxon>
    </lineage>
</organism>
<feature type="domain" description="Putative T7SS secretion signal" evidence="4">
    <location>
        <begin position="40"/>
        <end position="192"/>
    </location>
</feature>
<keyword evidence="3" id="KW-1133">Transmembrane helix</keyword>
<feature type="region of interest" description="Disordered" evidence="2">
    <location>
        <begin position="411"/>
        <end position="454"/>
    </location>
</feature>
<evidence type="ECO:0000256" key="3">
    <source>
        <dbReference type="SAM" id="Phobius"/>
    </source>
</evidence>
<keyword evidence="1" id="KW-0175">Coiled coil</keyword>
<comment type="caution">
    <text evidence="5">The sequence shown here is derived from an EMBL/GenBank/DDBJ whole genome shotgun (WGS) entry which is preliminary data.</text>
</comment>
<evidence type="ECO:0000259" key="4">
    <source>
        <dbReference type="Pfam" id="PF21725"/>
    </source>
</evidence>
<gene>
    <name evidence="5" type="ORF">QO019_003985</name>
</gene>
<feature type="compositionally biased region" description="Basic and acidic residues" evidence="2">
    <location>
        <begin position="132"/>
        <end position="150"/>
    </location>
</feature>
<dbReference type="RefSeq" id="WP_161106996.1">
    <property type="nucleotide sequence ID" value="NZ_JAUSWC010000014.1"/>
</dbReference>
<accession>A0ABU0KLB7</accession>
<feature type="transmembrane region" description="Helical" evidence="3">
    <location>
        <begin position="225"/>
        <end position="243"/>
    </location>
</feature>
<evidence type="ECO:0000313" key="5">
    <source>
        <dbReference type="EMBL" id="MDQ0489113.1"/>
    </source>
</evidence>
<evidence type="ECO:0000313" key="6">
    <source>
        <dbReference type="Proteomes" id="UP001236795"/>
    </source>
</evidence>
<evidence type="ECO:0000256" key="1">
    <source>
        <dbReference type="SAM" id="Coils"/>
    </source>
</evidence>
<feature type="transmembrane region" description="Helical" evidence="3">
    <location>
        <begin position="281"/>
        <end position="301"/>
    </location>
</feature>
<dbReference type="Pfam" id="PF21725">
    <property type="entry name" value="T7SS_signal"/>
    <property type="match status" value="1"/>
</dbReference>
<protein>
    <recommendedName>
        <fullName evidence="4">Putative T7SS secretion signal domain-containing protein</fullName>
    </recommendedName>
</protein>
<dbReference type="Proteomes" id="UP001236795">
    <property type="component" value="Unassembled WGS sequence"/>
</dbReference>
<evidence type="ECO:0000256" key="2">
    <source>
        <dbReference type="SAM" id="MobiDB-lite"/>
    </source>
</evidence>
<feature type="transmembrane region" description="Helical" evidence="3">
    <location>
        <begin position="250"/>
        <end position="269"/>
    </location>
</feature>
<keyword evidence="6" id="KW-1185">Reference proteome</keyword>
<feature type="coiled-coil region" evidence="1">
    <location>
        <begin position="85"/>
        <end position="112"/>
    </location>
</feature>
<proteinExistence type="predicted"/>
<reference evidence="5 6" key="1">
    <citation type="submission" date="2023-07" db="EMBL/GenBank/DDBJ databases">
        <title>Genomic Encyclopedia of Type Strains, Phase IV (KMG-IV): sequencing the most valuable type-strain genomes for metagenomic binning, comparative biology and taxonomic classification.</title>
        <authorList>
            <person name="Goeker M."/>
        </authorList>
    </citation>
    <scope>NUCLEOTIDE SEQUENCE [LARGE SCALE GENOMIC DNA]</scope>
    <source>
        <strain evidence="5 6">DSM 40573</strain>
    </source>
</reference>
<keyword evidence="3" id="KW-0472">Membrane</keyword>